<protein>
    <submittedName>
        <fullName evidence="1">Uncharacterized protein</fullName>
    </submittedName>
</protein>
<name>A0AAV9EWA6_ACOCL</name>
<proteinExistence type="predicted"/>
<organism evidence="1 2">
    <name type="scientific">Acorus calamus</name>
    <name type="common">Sweet flag</name>
    <dbReference type="NCBI Taxonomy" id="4465"/>
    <lineage>
        <taxon>Eukaryota</taxon>
        <taxon>Viridiplantae</taxon>
        <taxon>Streptophyta</taxon>
        <taxon>Embryophyta</taxon>
        <taxon>Tracheophyta</taxon>
        <taxon>Spermatophyta</taxon>
        <taxon>Magnoliopsida</taxon>
        <taxon>Liliopsida</taxon>
        <taxon>Acoraceae</taxon>
        <taxon>Acorus</taxon>
    </lineage>
</organism>
<dbReference type="AlphaFoldDB" id="A0AAV9EWA6"/>
<keyword evidence="2" id="KW-1185">Reference proteome</keyword>
<reference evidence="1" key="2">
    <citation type="submission" date="2023-06" db="EMBL/GenBank/DDBJ databases">
        <authorList>
            <person name="Ma L."/>
            <person name="Liu K.-W."/>
            <person name="Li Z."/>
            <person name="Hsiao Y.-Y."/>
            <person name="Qi Y."/>
            <person name="Fu T."/>
            <person name="Tang G."/>
            <person name="Zhang D."/>
            <person name="Sun W.-H."/>
            <person name="Liu D.-K."/>
            <person name="Li Y."/>
            <person name="Chen G.-Z."/>
            <person name="Liu X.-D."/>
            <person name="Liao X.-Y."/>
            <person name="Jiang Y.-T."/>
            <person name="Yu X."/>
            <person name="Hao Y."/>
            <person name="Huang J."/>
            <person name="Zhao X.-W."/>
            <person name="Ke S."/>
            <person name="Chen Y.-Y."/>
            <person name="Wu W.-L."/>
            <person name="Hsu J.-L."/>
            <person name="Lin Y.-F."/>
            <person name="Huang M.-D."/>
            <person name="Li C.-Y."/>
            <person name="Huang L."/>
            <person name="Wang Z.-W."/>
            <person name="Zhao X."/>
            <person name="Zhong W.-Y."/>
            <person name="Peng D.-H."/>
            <person name="Ahmad S."/>
            <person name="Lan S."/>
            <person name="Zhang J.-S."/>
            <person name="Tsai W.-C."/>
            <person name="Van De Peer Y."/>
            <person name="Liu Z.-J."/>
        </authorList>
    </citation>
    <scope>NUCLEOTIDE SEQUENCE</scope>
    <source>
        <strain evidence="1">CP</strain>
        <tissue evidence="1">Leaves</tissue>
    </source>
</reference>
<dbReference type="PANTHER" id="PTHR33511">
    <property type="entry name" value="OS06G0632400 PROTEIN"/>
    <property type="match status" value="1"/>
</dbReference>
<evidence type="ECO:0000313" key="2">
    <source>
        <dbReference type="Proteomes" id="UP001180020"/>
    </source>
</evidence>
<sequence length="85" mass="9700">MGGRSRSGSEKKTSSNGLIFSILNIFRTSRRSRRRVEDVDGVRLRRSDEDRGGCWVGEPDIDSKASDYIARFHESRFTEPEHIVA</sequence>
<dbReference type="EMBL" id="JAUJYO010000005">
    <property type="protein sequence ID" value="KAK1316477.1"/>
    <property type="molecule type" value="Genomic_DNA"/>
</dbReference>
<dbReference type="Proteomes" id="UP001180020">
    <property type="component" value="Unassembled WGS sequence"/>
</dbReference>
<reference evidence="1" key="1">
    <citation type="journal article" date="2023" name="Nat. Commun.">
        <title>Diploid and tetraploid genomes of Acorus and the evolution of monocots.</title>
        <authorList>
            <person name="Ma L."/>
            <person name="Liu K.W."/>
            <person name="Li Z."/>
            <person name="Hsiao Y.Y."/>
            <person name="Qi Y."/>
            <person name="Fu T."/>
            <person name="Tang G.D."/>
            <person name="Zhang D."/>
            <person name="Sun W.H."/>
            <person name="Liu D.K."/>
            <person name="Li Y."/>
            <person name="Chen G.Z."/>
            <person name="Liu X.D."/>
            <person name="Liao X.Y."/>
            <person name="Jiang Y.T."/>
            <person name="Yu X."/>
            <person name="Hao Y."/>
            <person name="Huang J."/>
            <person name="Zhao X.W."/>
            <person name="Ke S."/>
            <person name="Chen Y.Y."/>
            <person name="Wu W.L."/>
            <person name="Hsu J.L."/>
            <person name="Lin Y.F."/>
            <person name="Huang M.D."/>
            <person name="Li C.Y."/>
            <person name="Huang L."/>
            <person name="Wang Z.W."/>
            <person name="Zhao X."/>
            <person name="Zhong W.Y."/>
            <person name="Peng D.H."/>
            <person name="Ahmad S."/>
            <person name="Lan S."/>
            <person name="Zhang J.S."/>
            <person name="Tsai W.C."/>
            <person name="Van de Peer Y."/>
            <person name="Liu Z.J."/>
        </authorList>
    </citation>
    <scope>NUCLEOTIDE SEQUENCE</scope>
    <source>
        <strain evidence="1">CP</strain>
    </source>
</reference>
<accession>A0AAV9EWA6</accession>
<gene>
    <name evidence="1" type="ORF">QJS10_CPA05g00071</name>
</gene>
<comment type="caution">
    <text evidence="1">The sequence shown here is derived from an EMBL/GenBank/DDBJ whole genome shotgun (WGS) entry which is preliminary data.</text>
</comment>
<evidence type="ECO:0000313" key="1">
    <source>
        <dbReference type="EMBL" id="KAK1316477.1"/>
    </source>
</evidence>